<name>A0A519BLG2_9DELT</name>
<dbReference type="InterPro" id="IPR052216">
    <property type="entry name" value="CRISPR_Csm3_endoribonuclease"/>
</dbReference>
<accession>A0A519BLG2</accession>
<evidence type="ECO:0000256" key="1">
    <source>
        <dbReference type="ARBA" id="ARBA00023118"/>
    </source>
</evidence>
<sequence>MGNYKLDNYKVVFGGTIKNISPLIIGSGDNSETDSDVLKDHKGNPYISGSSLAGILRHHFENYYKNYFNIEKYFGYSTNDEGNGSKILFSDITTLNSEAKIQIRDGIRVNERGIAEDRAKFDYEVIEPNAQFDFKIEISSDNKDEMLKIIATLKRDIEDDRIKIGAKTNLGFGKIKIIQDNLSFYDLTNKSDIIKWLKKENNKYTDVQIVPFEFTHNDFKIDFYFVIKDSLIVKHYSTDPQAPDAEHFKSGDKHIIPGTSLKGAIRARGEKILNTLDIADKGRLIKYLFGDSQLINNNDNNNKNEEIKKNKSSTGSIPSRLQVSEVIIVQNAESSIQQRIKIDRFTNATINGALFDSMPLFAKDEINFNMLTLTIKNPTDAEIGLILLIIKDLWTEDLPVGGEKNIGRGVLKGKKAVITYKDLNIAISEDINKLSKEDKEKLQLYVDNLLNNQENIDYLNKMDNIYNTDDSNKEETA</sequence>
<evidence type="ECO:0000313" key="3">
    <source>
        <dbReference type="EMBL" id="RZD18104.1"/>
    </source>
</evidence>
<gene>
    <name evidence="3" type="ORF">EVG15_07650</name>
</gene>
<dbReference type="Proteomes" id="UP000319296">
    <property type="component" value="Unassembled WGS sequence"/>
</dbReference>
<evidence type="ECO:0000313" key="4">
    <source>
        <dbReference type="Proteomes" id="UP000319296"/>
    </source>
</evidence>
<dbReference type="EMBL" id="SGBB01000014">
    <property type="protein sequence ID" value="RZD18104.1"/>
    <property type="molecule type" value="Genomic_DNA"/>
</dbReference>
<dbReference type="Pfam" id="PF03787">
    <property type="entry name" value="RAMPs"/>
    <property type="match status" value="2"/>
</dbReference>
<dbReference type="InterPro" id="IPR005537">
    <property type="entry name" value="RAMP_III_fam"/>
</dbReference>
<proteinExistence type="predicted"/>
<evidence type="ECO:0000259" key="2">
    <source>
        <dbReference type="Pfam" id="PF03787"/>
    </source>
</evidence>
<keyword evidence="1" id="KW-0051">Antiviral defense</keyword>
<protein>
    <recommendedName>
        <fullName evidence="2">CRISPR type III-associated protein domain-containing protein</fullName>
    </recommendedName>
</protein>
<comment type="caution">
    <text evidence="3">The sequence shown here is derived from an EMBL/GenBank/DDBJ whole genome shotgun (WGS) entry which is preliminary data.</text>
</comment>
<reference evidence="3 4" key="1">
    <citation type="journal article" date="2019" name="ISME J.">
        <title>Insights into ecological role of a new deltaproteobacterial order Candidatus Acidulodesulfobacterales by metagenomics and metatranscriptomics.</title>
        <authorList>
            <person name="Tan S."/>
            <person name="Liu J."/>
            <person name="Fang Y."/>
            <person name="Hedlund B.P."/>
            <person name="Lian Z.H."/>
            <person name="Huang L.Y."/>
            <person name="Li J.T."/>
            <person name="Huang L.N."/>
            <person name="Li W.J."/>
            <person name="Jiang H.C."/>
            <person name="Dong H.L."/>
            <person name="Shu W.S."/>
        </authorList>
    </citation>
    <scope>NUCLEOTIDE SEQUENCE [LARGE SCALE GENOMIC DNA]</scope>
    <source>
        <strain evidence="3">AP1</strain>
    </source>
</reference>
<dbReference type="GO" id="GO:0051607">
    <property type="term" value="P:defense response to virus"/>
    <property type="evidence" value="ECO:0007669"/>
    <property type="project" value="UniProtKB-KW"/>
</dbReference>
<feature type="domain" description="CRISPR type III-associated protein" evidence="2">
    <location>
        <begin position="246"/>
        <end position="412"/>
    </location>
</feature>
<feature type="domain" description="CRISPR type III-associated protein" evidence="2">
    <location>
        <begin position="16"/>
        <end position="176"/>
    </location>
</feature>
<dbReference type="AlphaFoldDB" id="A0A519BLG2"/>
<dbReference type="PANTHER" id="PTHR35579">
    <property type="entry name" value="CRISPR SYSTEM CMS ENDORIBONUCLEASE CSM3"/>
    <property type="match status" value="1"/>
</dbReference>
<organism evidence="3 4">
    <name type="scientific">Candidatus Acididesulfobacter diazotrophicus</name>
    <dbReference type="NCBI Taxonomy" id="2597226"/>
    <lineage>
        <taxon>Bacteria</taxon>
        <taxon>Deltaproteobacteria</taxon>
        <taxon>Candidatus Acidulodesulfobacterales</taxon>
        <taxon>Candidatus Acididesulfobacter</taxon>
    </lineage>
</organism>
<dbReference type="PANTHER" id="PTHR35579:SF6">
    <property type="entry name" value="DUF324 DOMAIN-CONTAINING PROTEIN"/>
    <property type="match status" value="1"/>
</dbReference>